<sequence length="116" mass="13018">MGWTHNRAGVLLMPVLVCSRGKEYVHPSGTHYLSSPTNVLHIFSGETNVASYREWDYAWIPNGEPGTGQHVDNTFNVNGPISTADVMKQQEQQEQQERQRQQLRLSRDGHGASTAQ</sequence>
<accession>A0AB33A8L5</accession>
<name>A0AB33A8L5_9MYCO</name>
<dbReference type="AlphaFoldDB" id="A0AB33A8L5"/>
<dbReference type="EMBL" id="CP004374">
    <property type="protein sequence ID" value="AGM28190.1"/>
    <property type="molecule type" value="Genomic_DNA"/>
</dbReference>
<protein>
    <recommendedName>
        <fullName evidence="4">Secreted protein</fullName>
    </recommendedName>
</protein>
<evidence type="ECO:0008006" key="4">
    <source>
        <dbReference type="Google" id="ProtNLM"/>
    </source>
</evidence>
<evidence type="ECO:0000313" key="3">
    <source>
        <dbReference type="Proteomes" id="UP000013961"/>
    </source>
</evidence>
<evidence type="ECO:0000256" key="1">
    <source>
        <dbReference type="SAM" id="MobiDB-lite"/>
    </source>
</evidence>
<feature type="compositionally biased region" description="Basic and acidic residues" evidence="1">
    <location>
        <begin position="95"/>
        <end position="110"/>
    </location>
</feature>
<feature type="compositionally biased region" description="Polar residues" evidence="1">
    <location>
        <begin position="70"/>
        <end position="81"/>
    </location>
</feature>
<dbReference type="KEGG" id="mabb:MASS_1588"/>
<proteinExistence type="predicted"/>
<dbReference type="Proteomes" id="UP000013961">
    <property type="component" value="Chromosome"/>
</dbReference>
<organism evidence="2 3">
    <name type="scientific">Mycobacteroides abscessus subsp. bolletii 50594</name>
    <dbReference type="NCBI Taxonomy" id="1303024"/>
    <lineage>
        <taxon>Bacteria</taxon>
        <taxon>Bacillati</taxon>
        <taxon>Actinomycetota</taxon>
        <taxon>Actinomycetes</taxon>
        <taxon>Mycobacteriales</taxon>
        <taxon>Mycobacteriaceae</taxon>
        <taxon>Mycobacteroides</taxon>
        <taxon>Mycobacteroides abscessus</taxon>
    </lineage>
</organism>
<gene>
    <name evidence="2" type="ORF">MASS_1588</name>
</gene>
<feature type="region of interest" description="Disordered" evidence="1">
    <location>
        <begin position="66"/>
        <end position="116"/>
    </location>
</feature>
<evidence type="ECO:0000313" key="2">
    <source>
        <dbReference type="EMBL" id="AGM28190.1"/>
    </source>
</evidence>
<reference evidence="2 3" key="1">
    <citation type="journal article" date="2013" name="Genome Announc.">
        <title>Complete Genome Sequence of Mycobacterium massiliense Clinical Strain Asan 50594, Belonging to the Type II Genotype.</title>
        <authorList>
            <person name="Kim B.J."/>
            <person name="Kim B.R."/>
            <person name="Hong S.H."/>
            <person name="Seok S.H."/>
            <person name="Kook Y.H."/>
            <person name="Kim B.J."/>
        </authorList>
    </citation>
    <scope>NUCLEOTIDE SEQUENCE [LARGE SCALE GENOMIC DNA]</scope>
    <source>
        <strain evidence="2 3">50594</strain>
    </source>
</reference>